<sequence>MSNFYDGDNRRGGYSGGGGGGYGGGGGGYNDRRGGGGGGGRPPSAPFPTEPPFTAFVGNLPDDTVQGDLDHIFAEMQIQSTRLVHDKETGKFKGFSYVEFEDTQSLKDALKLNGAIYDDRQLKVDIAQGRNKGQRGGYSGGRGGGRGGYDRGGRDGGYSRGGGGGGYDNSRGGGSWGDDRRGGGGGRDEGYRGGGGGGSGGYGGGRDGGYGGGRDGYDNRDGGYRGGGGGGRGRGTGRDDYSSSRPTQEFREPTAEESAARPKLKLAPRTVKEPVGGPPSRRSDIFGTGKPREEKGGSDKKPDEASS</sequence>
<evidence type="ECO:0000313" key="15">
    <source>
        <dbReference type="Proteomes" id="UP000007110"/>
    </source>
</evidence>
<feature type="compositionally biased region" description="Gly residues" evidence="12">
    <location>
        <begin position="134"/>
        <end position="147"/>
    </location>
</feature>
<feature type="compositionally biased region" description="Gly residues" evidence="12">
    <location>
        <begin position="192"/>
        <end position="214"/>
    </location>
</feature>
<evidence type="ECO:0000256" key="1">
    <source>
        <dbReference type="ARBA" id="ARBA00004556"/>
    </source>
</evidence>
<protein>
    <recommendedName>
        <fullName evidence="2">Eukaryotic translation initiation factor 4H</fullName>
    </recommendedName>
</protein>
<keyword evidence="7 11" id="KW-0694">RNA-binding</keyword>
<evidence type="ECO:0000256" key="4">
    <source>
        <dbReference type="ARBA" id="ARBA00022490"/>
    </source>
</evidence>
<dbReference type="InterPro" id="IPR034229">
    <property type="entry name" value="eIF4H_RRM"/>
</dbReference>
<evidence type="ECO:0000256" key="11">
    <source>
        <dbReference type="PROSITE-ProRule" id="PRU00176"/>
    </source>
</evidence>
<feature type="compositionally biased region" description="Basic and acidic residues" evidence="12">
    <location>
        <begin position="290"/>
        <end position="307"/>
    </location>
</feature>
<feature type="region of interest" description="Disordered" evidence="12">
    <location>
        <begin position="1"/>
        <end position="52"/>
    </location>
</feature>
<dbReference type="GO" id="GO:0033592">
    <property type="term" value="F:RNA strand annealing activity"/>
    <property type="evidence" value="ECO:0000318"/>
    <property type="project" value="GO_Central"/>
</dbReference>
<feature type="compositionally biased region" description="Gly residues" evidence="12">
    <location>
        <begin position="224"/>
        <end position="234"/>
    </location>
</feature>
<dbReference type="EnsemblMetazoa" id="XM_783242">
    <property type="protein sequence ID" value="XP_788335"/>
    <property type="gene ID" value="LOC583328"/>
</dbReference>
<dbReference type="CTD" id="7458"/>
<feature type="compositionally biased region" description="Gly residues" evidence="12">
    <location>
        <begin position="155"/>
        <end position="176"/>
    </location>
</feature>
<dbReference type="AlphaFoldDB" id="A0A7M7RFQ3"/>
<dbReference type="GeneID" id="583328"/>
<dbReference type="SUPFAM" id="SSF54928">
    <property type="entry name" value="RNA-binding domain, RBD"/>
    <property type="match status" value="1"/>
</dbReference>
<keyword evidence="8" id="KW-0648">Protein biosynthesis</keyword>
<evidence type="ECO:0000256" key="10">
    <source>
        <dbReference type="ARBA" id="ARBA00025462"/>
    </source>
</evidence>
<dbReference type="RefSeq" id="XP_788335.2">
    <property type="nucleotide sequence ID" value="XM_783242.5"/>
</dbReference>
<dbReference type="SMART" id="SM00360">
    <property type="entry name" value="RRM"/>
    <property type="match status" value="1"/>
</dbReference>
<dbReference type="OrthoDB" id="48651at2759"/>
<feature type="region of interest" description="Disordered" evidence="12">
    <location>
        <begin position="127"/>
        <end position="307"/>
    </location>
</feature>
<dbReference type="OMA" id="ECKGGWD"/>
<keyword evidence="15" id="KW-1185">Reference proteome</keyword>
<keyword evidence="6" id="KW-0597">Phosphoprotein</keyword>
<evidence type="ECO:0000256" key="9">
    <source>
        <dbReference type="ARBA" id="ARBA00022990"/>
    </source>
</evidence>
<dbReference type="FunCoup" id="A0A7M7RFQ3">
    <property type="interactions" value="1469"/>
</dbReference>
<dbReference type="CDD" id="cd12401">
    <property type="entry name" value="RRM_eIF4H"/>
    <property type="match status" value="1"/>
</dbReference>
<evidence type="ECO:0000256" key="8">
    <source>
        <dbReference type="ARBA" id="ARBA00022917"/>
    </source>
</evidence>
<evidence type="ECO:0000256" key="6">
    <source>
        <dbReference type="ARBA" id="ARBA00022553"/>
    </source>
</evidence>
<evidence type="ECO:0000313" key="14">
    <source>
        <dbReference type="EnsemblMetazoa" id="XP_788335"/>
    </source>
</evidence>
<organism evidence="14 15">
    <name type="scientific">Strongylocentrotus purpuratus</name>
    <name type="common">Purple sea urchin</name>
    <dbReference type="NCBI Taxonomy" id="7668"/>
    <lineage>
        <taxon>Eukaryota</taxon>
        <taxon>Metazoa</taxon>
        <taxon>Echinodermata</taxon>
        <taxon>Eleutherozoa</taxon>
        <taxon>Echinozoa</taxon>
        <taxon>Echinoidea</taxon>
        <taxon>Euechinoidea</taxon>
        <taxon>Echinacea</taxon>
        <taxon>Camarodonta</taxon>
        <taxon>Echinidea</taxon>
        <taxon>Strongylocentrotidae</taxon>
        <taxon>Strongylocentrotus</taxon>
    </lineage>
</organism>
<evidence type="ECO:0000259" key="13">
    <source>
        <dbReference type="PROSITE" id="PS50102"/>
    </source>
</evidence>
<evidence type="ECO:0000256" key="12">
    <source>
        <dbReference type="SAM" id="MobiDB-lite"/>
    </source>
</evidence>
<evidence type="ECO:0000256" key="5">
    <source>
        <dbReference type="ARBA" id="ARBA00022540"/>
    </source>
</evidence>
<keyword evidence="5" id="KW-0396">Initiation factor</keyword>
<dbReference type="PANTHER" id="PTHR23236:SF11">
    <property type="entry name" value="EUKARYOTIC TRANSLATION INITIATION FACTOR 4H"/>
    <property type="match status" value="1"/>
</dbReference>
<dbReference type="InterPro" id="IPR000504">
    <property type="entry name" value="RRM_dom"/>
</dbReference>
<accession>A0A7M7RFQ3</accession>
<dbReference type="GO" id="GO:0034057">
    <property type="term" value="F:RNA strand-exchange activity"/>
    <property type="evidence" value="ECO:0000318"/>
    <property type="project" value="GO_Central"/>
</dbReference>
<dbReference type="Proteomes" id="UP000007110">
    <property type="component" value="Unassembled WGS sequence"/>
</dbReference>
<dbReference type="GO" id="GO:0003743">
    <property type="term" value="F:translation initiation factor activity"/>
    <property type="evidence" value="ECO:0007669"/>
    <property type="project" value="UniProtKB-KW"/>
</dbReference>
<dbReference type="InParanoid" id="A0A7M7RFQ3"/>
<reference evidence="15" key="1">
    <citation type="submission" date="2015-02" db="EMBL/GenBank/DDBJ databases">
        <title>Genome sequencing for Strongylocentrotus purpuratus.</title>
        <authorList>
            <person name="Murali S."/>
            <person name="Liu Y."/>
            <person name="Vee V."/>
            <person name="English A."/>
            <person name="Wang M."/>
            <person name="Skinner E."/>
            <person name="Han Y."/>
            <person name="Muzny D.M."/>
            <person name="Worley K.C."/>
            <person name="Gibbs R.A."/>
        </authorList>
    </citation>
    <scope>NUCLEOTIDE SEQUENCE</scope>
</reference>
<evidence type="ECO:0000256" key="2">
    <source>
        <dbReference type="ARBA" id="ARBA00013856"/>
    </source>
</evidence>
<feature type="compositionally biased region" description="Gly residues" evidence="12">
    <location>
        <begin position="13"/>
        <end position="41"/>
    </location>
</feature>
<evidence type="ECO:0000256" key="3">
    <source>
        <dbReference type="ARBA" id="ARBA00022481"/>
    </source>
</evidence>
<dbReference type="Gene3D" id="3.30.70.330">
    <property type="match status" value="1"/>
</dbReference>
<comment type="subcellular location">
    <subcellularLocation>
        <location evidence="1">Cytoplasm</location>
        <location evidence="1">Perinuclear region</location>
    </subcellularLocation>
</comment>
<keyword evidence="3" id="KW-0488">Methylation</keyword>
<dbReference type="PANTHER" id="PTHR23236">
    <property type="entry name" value="EUKARYOTIC TRANSLATION INITIATION FACTOR 4B/4H"/>
    <property type="match status" value="1"/>
</dbReference>
<comment type="function">
    <text evidence="10">Stimulates the RNA helicase activity of EIF4A in the translation initiation complex. Binds weakly mRNA.</text>
</comment>
<dbReference type="KEGG" id="spu:583328"/>
<dbReference type="InterPro" id="IPR012677">
    <property type="entry name" value="Nucleotide-bd_a/b_plait_sf"/>
</dbReference>
<dbReference type="GO" id="GO:0001731">
    <property type="term" value="P:formation of translation preinitiation complex"/>
    <property type="evidence" value="ECO:0000318"/>
    <property type="project" value="GO_Central"/>
</dbReference>
<keyword evidence="4" id="KW-0963">Cytoplasm</keyword>
<dbReference type="PROSITE" id="PS50102">
    <property type="entry name" value="RRM"/>
    <property type="match status" value="1"/>
</dbReference>
<evidence type="ECO:0000256" key="7">
    <source>
        <dbReference type="ARBA" id="ARBA00022884"/>
    </source>
</evidence>
<feature type="compositionally biased region" description="Basic and acidic residues" evidence="12">
    <location>
        <begin position="236"/>
        <end position="260"/>
    </location>
</feature>
<feature type="domain" description="RRM" evidence="13">
    <location>
        <begin position="53"/>
        <end position="129"/>
    </location>
</feature>
<dbReference type="Pfam" id="PF00076">
    <property type="entry name" value="RRM_1"/>
    <property type="match status" value="1"/>
</dbReference>
<name>A0A7M7RFQ3_STRPU</name>
<proteinExistence type="predicted"/>
<keyword evidence="9" id="KW-0007">Acetylation</keyword>
<dbReference type="InterPro" id="IPR035979">
    <property type="entry name" value="RBD_domain_sf"/>
</dbReference>
<reference evidence="14" key="2">
    <citation type="submission" date="2021-01" db="UniProtKB">
        <authorList>
            <consortium name="EnsemblMetazoa"/>
        </authorList>
    </citation>
    <scope>IDENTIFICATION</scope>
</reference>
<dbReference type="GO" id="GO:0097010">
    <property type="term" value="P:eukaryotic translation initiation factor 4F complex assembly"/>
    <property type="evidence" value="ECO:0000318"/>
    <property type="project" value="GO_Central"/>
</dbReference>
<dbReference type="GO" id="GO:0048471">
    <property type="term" value="C:perinuclear region of cytoplasm"/>
    <property type="evidence" value="ECO:0007669"/>
    <property type="project" value="UniProtKB-SubCell"/>
</dbReference>
<dbReference type="GO" id="GO:0043024">
    <property type="term" value="F:ribosomal small subunit binding"/>
    <property type="evidence" value="ECO:0000318"/>
    <property type="project" value="GO_Central"/>
</dbReference>
<feature type="compositionally biased region" description="Basic and acidic residues" evidence="12">
    <location>
        <begin position="177"/>
        <end position="191"/>
    </location>
</feature>